<evidence type="ECO:0000256" key="2">
    <source>
        <dbReference type="ARBA" id="ARBA00005179"/>
    </source>
</evidence>
<dbReference type="STRING" id="747525.W4KAV4"/>
<feature type="binding site" description="axial binding residue" evidence="9">
    <location>
        <position position="411"/>
    </location>
    <ligand>
        <name>heme</name>
        <dbReference type="ChEBI" id="CHEBI:30413"/>
    </ligand>
    <ligandPart>
        <name>Fe</name>
        <dbReference type="ChEBI" id="CHEBI:18248"/>
    </ligandPart>
</feature>
<keyword evidence="7 9" id="KW-0408">Iron</keyword>
<dbReference type="PANTHER" id="PTHR46300:SF1">
    <property type="entry name" value="P450, PUTATIVE (EUROFUNG)-RELATED"/>
    <property type="match status" value="1"/>
</dbReference>
<sequence length="490" mass="55245">MLYLKWRQPTSQLNLPPGPPGHWLWGNEIPEKFAFLQFAQWTKEYGPMFSLRRGRRTIIVLGTYQAAMDILEKDGAITADRPRAIAGGEMISGNMRLLLVRAGEHFRKLRKALHTHLQPKVAVTYGPLQMFNARVLLRDILDDPENHHEHARRYSASLILSLTYGKPSPSKRLDPDIALVNQCLHRMGQSLRPGAHLVEDLPWLKYIPFYGSKLREYHREELALFRKQLQAVRDEMAEGKASPSFARYLLEEQQEIGLSDDELAYLAGSMFGAGSETSASAISIVIMAAALHPEAQARVQKELDGIVGFDRLPSFSDVDSLPQVHAFFLESFRWRPGTGGGIQRRATEDIIYGGYRIPAGATLIGNHWSIGRDPEVFPDGDTFNPQRWIDEDGRVKEEPKFSNFGFGRRICPGMPVALRSLFINTALLLWSFKITEDPTRPIDTLALKEGIITVPLPFAAHFEPRHVNLRELIDADDLGLATLIAPDREL</sequence>
<dbReference type="GO" id="GO:0004497">
    <property type="term" value="F:monooxygenase activity"/>
    <property type="evidence" value="ECO:0007669"/>
    <property type="project" value="UniProtKB-KW"/>
</dbReference>
<keyword evidence="8 10" id="KW-0503">Monooxygenase</keyword>
<dbReference type="GO" id="GO:0020037">
    <property type="term" value="F:heme binding"/>
    <property type="evidence" value="ECO:0007669"/>
    <property type="project" value="InterPro"/>
</dbReference>
<evidence type="ECO:0000256" key="10">
    <source>
        <dbReference type="RuleBase" id="RU000461"/>
    </source>
</evidence>
<dbReference type="InterPro" id="IPR001128">
    <property type="entry name" value="Cyt_P450"/>
</dbReference>
<evidence type="ECO:0000256" key="9">
    <source>
        <dbReference type="PIRSR" id="PIRSR602401-1"/>
    </source>
</evidence>
<dbReference type="eggNOG" id="KOG0156">
    <property type="taxonomic scope" value="Eukaryota"/>
</dbReference>
<gene>
    <name evidence="11" type="primary">cpm106</name>
    <name evidence="11" type="ORF">HETIRDRAFT_61276</name>
</gene>
<dbReference type="Gene3D" id="1.10.630.10">
    <property type="entry name" value="Cytochrome P450"/>
    <property type="match status" value="1"/>
</dbReference>
<dbReference type="EMBL" id="KI925458">
    <property type="protein sequence ID" value="ETW82206.1"/>
    <property type="molecule type" value="Genomic_DNA"/>
</dbReference>
<keyword evidence="12" id="KW-1185">Reference proteome</keyword>
<dbReference type="InterPro" id="IPR017972">
    <property type="entry name" value="Cyt_P450_CS"/>
</dbReference>
<comment type="cofactor">
    <cofactor evidence="1 9">
        <name>heme</name>
        <dbReference type="ChEBI" id="CHEBI:30413"/>
    </cofactor>
</comment>
<proteinExistence type="inferred from homology"/>
<comment type="similarity">
    <text evidence="3 10">Belongs to the cytochrome P450 family.</text>
</comment>
<dbReference type="PRINTS" id="PR00463">
    <property type="entry name" value="EP450I"/>
</dbReference>
<dbReference type="GeneID" id="20678548"/>
<dbReference type="PANTHER" id="PTHR46300">
    <property type="entry name" value="P450, PUTATIVE (EUROFUNG)-RELATED-RELATED"/>
    <property type="match status" value="1"/>
</dbReference>
<evidence type="ECO:0000313" key="12">
    <source>
        <dbReference type="Proteomes" id="UP000030671"/>
    </source>
</evidence>
<dbReference type="KEGG" id="hir:HETIRDRAFT_61276"/>
<name>W4KAV4_HETIT</name>
<keyword evidence="5 9" id="KW-0479">Metal-binding</keyword>
<evidence type="ECO:0000256" key="8">
    <source>
        <dbReference type="ARBA" id="ARBA00023033"/>
    </source>
</evidence>
<dbReference type="CDD" id="cd11065">
    <property type="entry name" value="CYP64-like"/>
    <property type="match status" value="1"/>
</dbReference>
<evidence type="ECO:0000256" key="3">
    <source>
        <dbReference type="ARBA" id="ARBA00010617"/>
    </source>
</evidence>
<comment type="pathway">
    <text evidence="2">Secondary metabolite biosynthesis.</text>
</comment>
<dbReference type="Pfam" id="PF00067">
    <property type="entry name" value="p450"/>
    <property type="match status" value="1"/>
</dbReference>
<dbReference type="AlphaFoldDB" id="W4KAV4"/>
<dbReference type="OrthoDB" id="2789670at2759"/>
<keyword evidence="6 10" id="KW-0560">Oxidoreductase</keyword>
<evidence type="ECO:0000256" key="1">
    <source>
        <dbReference type="ARBA" id="ARBA00001971"/>
    </source>
</evidence>
<evidence type="ECO:0000256" key="7">
    <source>
        <dbReference type="ARBA" id="ARBA00023004"/>
    </source>
</evidence>
<reference evidence="11 12" key="1">
    <citation type="journal article" date="2012" name="New Phytol.">
        <title>Insight into trade-off between wood decay and parasitism from the genome of a fungal forest pathogen.</title>
        <authorList>
            <person name="Olson A."/>
            <person name="Aerts A."/>
            <person name="Asiegbu F."/>
            <person name="Belbahri L."/>
            <person name="Bouzid O."/>
            <person name="Broberg A."/>
            <person name="Canback B."/>
            <person name="Coutinho P.M."/>
            <person name="Cullen D."/>
            <person name="Dalman K."/>
            <person name="Deflorio G."/>
            <person name="van Diepen L.T."/>
            <person name="Dunand C."/>
            <person name="Duplessis S."/>
            <person name="Durling M."/>
            <person name="Gonthier P."/>
            <person name="Grimwood J."/>
            <person name="Fossdal C.G."/>
            <person name="Hansson D."/>
            <person name="Henrissat B."/>
            <person name="Hietala A."/>
            <person name="Himmelstrand K."/>
            <person name="Hoffmeister D."/>
            <person name="Hogberg N."/>
            <person name="James T.Y."/>
            <person name="Karlsson M."/>
            <person name="Kohler A."/>
            <person name="Kues U."/>
            <person name="Lee Y.H."/>
            <person name="Lin Y.C."/>
            <person name="Lind M."/>
            <person name="Lindquist E."/>
            <person name="Lombard V."/>
            <person name="Lucas S."/>
            <person name="Lunden K."/>
            <person name="Morin E."/>
            <person name="Murat C."/>
            <person name="Park J."/>
            <person name="Raffaello T."/>
            <person name="Rouze P."/>
            <person name="Salamov A."/>
            <person name="Schmutz J."/>
            <person name="Solheim H."/>
            <person name="Stahlberg J."/>
            <person name="Velez H."/>
            <person name="de Vries R.P."/>
            <person name="Wiebenga A."/>
            <person name="Woodward S."/>
            <person name="Yakovlev I."/>
            <person name="Garbelotto M."/>
            <person name="Martin F."/>
            <person name="Grigoriev I.V."/>
            <person name="Stenlid J."/>
        </authorList>
    </citation>
    <scope>NUCLEOTIDE SEQUENCE [LARGE SCALE GENOMIC DNA]</scope>
    <source>
        <strain evidence="11 12">TC 32-1</strain>
    </source>
</reference>
<dbReference type="GO" id="GO:0016705">
    <property type="term" value="F:oxidoreductase activity, acting on paired donors, with incorporation or reduction of molecular oxygen"/>
    <property type="evidence" value="ECO:0007669"/>
    <property type="project" value="InterPro"/>
</dbReference>
<dbReference type="HOGENOM" id="CLU_001570_2_1_1"/>
<evidence type="ECO:0000256" key="4">
    <source>
        <dbReference type="ARBA" id="ARBA00022617"/>
    </source>
</evidence>
<accession>W4KAV4</accession>
<keyword evidence="4 9" id="KW-0349">Heme</keyword>
<dbReference type="InterPro" id="IPR036396">
    <property type="entry name" value="Cyt_P450_sf"/>
</dbReference>
<dbReference type="RefSeq" id="XP_009545867.1">
    <property type="nucleotide sequence ID" value="XM_009547572.1"/>
</dbReference>
<dbReference type="InParanoid" id="W4KAV4"/>
<dbReference type="PROSITE" id="PS00086">
    <property type="entry name" value="CYTOCHROME_P450"/>
    <property type="match status" value="1"/>
</dbReference>
<protein>
    <submittedName>
        <fullName evidence="11">Cytochrome P450 monooxygenase 106</fullName>
    </submittedName>
</protein>
<dbReference type="InterPro" id="IPR050364">
    <property type="entry name" value="Cytochrome_P450_fung"/>
</dbReference>
<dbReference type="InterPro" id="IPR002401">
    <property type="entry name" value="Cyt_P450_E_grp-I"/>
</dbReference>
<dbReference type="Proteomes" id="UP000030671">
    <property type="component" value="Unassembled WGS sequence"/>
</dbReference>
<evidence type="ECO:0000256" key="5">
    <source>
        <dbReference type="ARBA" id="ARBA00022723"/>
    </source>
</evidence>
<evidence type="ECO:0000256" key="6">
    <source>
        <dbReference type="ARBA" id="ARBA00023002"/>
    </source>
</evidence>
<dbReference type="GO" id="GO:0005506">
    <property type="term" value="F:iron ion binding"/>
    <property type="evidence" value="ECO:0007669"/>
    <property type="project" value="InterPro"/>
</dbReference>
<organism evidence="11 12">
    <name type="scientific">Heterobasidion irregulare (strain TC 32-1)</name>
    <dbReference type="NCBI Taxonomy" id="747525"/>
    <lineage>
        <taxon>Eukaryota</taxon>
        <taxon>Fungi</taxon>
        <taxon>Dikarya</taxon>
        <taxon>Basidiomycota</taxon>
        <taxon>Agaricomycotina</taxon>
        <taxon>Agaricomycetes</taxon>
        <taxon>Russulales</taxon>
        <taxon>Bondarzewiaceae</taxon>
        <taxon>Heterobasidion</taxon>
        <taxon>Heterobasidion annosum species complex</taxon>
    </lineage>
</organism>
<dbReference type="SUPFAM" id="SSF48264">
    <property type="entry name" value="Cytochrome P450"/>
    <property type="match status" value="1"/>
</dbReference>
<evidence type="ECO:0000313" key="11">
    <source>
        <dbReference type="EMBL" id="ETW82206.1"/>
    </source>
</evidence>